<dbReference type="Pfam" id="PF00156">
    <property type="entry name" value="Pribosyltran"/>
    <property type="match status" value="1"/>
</dbReference>
<comment type="function">
    <text evidence="4">Also displays a weak uracil phosphoribosyltransferase activity which is not physiologically significant.</text>
</comment>
<keyword evidence="4 6" id="KW-0328">Glycosyltransferase</keyword>
<gene>
    <name evidence="4 6" type="primary">pyrR</name>
    <name evidence="6" type="ORF">FXF49_02195</name>
</gene>
<feature type="domain" description="Phosphoribosyltransferase" evidence="5">
    <location>
        <begin position="15"/>
        <end position="158"/>
    </location>
</feature>
<dbReference type="NCBIfam" id="NF003549">
    <property type="entry name" value="PRK05205.1-5"/>
    <property type="match status" value="1"/>
</dbReference>
<dbReference type="PANTHER" id="PTHR11608:SF0">
    <property type="entry name" value="BIFUNCTIONAL PROTEIN PYRR"/>
    <property type="match status" value="1"/>
</dbReference>
<name>A0A5D0MS96_FLESI</name>
<accession>A0A5D0MS96</accession>
<dbReference type="InterPro" id="IPR023050">
    <property type="entry name" value="PyrR"/>
</dbReference>
<feature type="short sequence motif" description="PRPP-binding" evidence="4">
    <location>
        <begin position="109"/>
        <end position="121"/>
    </location>
</feature>
<dbReference type="FunFam" id="3.40.50.2020:FF:000020">
    <property type="entry name" value="Bifunctional protein PyrR"/>
    <property type="match status" value="1"/>
</dbReference>
<organism evidence="6 7">
    <name type="scientific">Flexistipes sinusarabici</name>
    <dbReference type="NCBI Taxonomy" id="2352"/>
    <lineage>
        <taxon>Bacteria</taxon>
        <taxon>Pseudomonadati</taxon>
        <taxon>Deferribacterota</taxon>
        <taxon>Deferribacteres</taxon>
        <taxon>Deferribacterales</taxon>
        <taxon>Flexistipitaceae</taxon>
        <taxon>Flexistipes</taxon>
    </lineage>
</organism>
<evidence type="ECO:0000259" key="5">
    <source>
        <dbReference type="Pfam" id="PF00156"/>
    </source>
</evidence>
<dbReference type="InterPro" id="IPR029057">
    <property type="entry name" value="PRTase-like"/>
</dbReference>
<keyword evidence="4 6" id="KW-0808">Transferase</keyword>
<dbReference type="Proteomes" id="UP000323337">
    <property type="component" value="Unassembled WGS sequence"/>
</dbReference>
<comment type="similarity">
    <text evidence="1 4">Belongs to the purine/pyrimidine phosphoribosyltransferase family. PyrR subfamily.</text>
</comment>
<dbReference type="AlphaFoldDB" id="A0A5D0MS96"/>
<evidence type="ECO:0000313" key="6">
    <source>
        <dbReference type="EMBL" id="TYB34628.1"/>
    </source>
</evidence>
<proteinExistence type="inferred from homology"/>
<evidence type="ECO:0000313" key="7">
    <source>
        <dbReference type="Proteomes" id="UP000323337"/>
    </source>
</evidence>
<dbReference type="InterPro" id="IPR050137">
    <property type="entry name" value="PyrR_bifunctional"/>
</dbReference>
<protein>
    <recommendedName>
        <fullName evidence="4">Bifunctional protein PyrR</fullName>
    </recommendedName>
    <domain>
        <recommendedName>
            <fullName evidence="4">Pyrimidine operon regulatory protein</fullName>
        </recommendedName>
    </domain>
    <domain>
        <recommendedName>
            <fullName evidence="4">Uracil phosphoribosyltransferase</fullName>
            <shortName evidence="4">UPRTase</shortName>
            <ecNumber evidence="4">2.4.2.9</ecNumber>
        </recommendedName>
    </domain>
</protein>
<dbReference type="RefSeq" id="WP_303700276.1">
    <property type="nucleotide sequence ID" value="NZ_VSIV01000054.1"/>
</dbReference>
<dbReference type="EC" id="2.4.2.9" evidence="4"/>
<sequence>MNNNNEKSKTGKIEKEILNKHELDSIITRITFQILEKCSNFENIALIGIKRRGAILADRINDKIKDHSGKKVPVGYLDITLYRDDLTEIADYPLLSGTEIDFRVKGKNIILIDDVIFTGRTVRSALDAIIDFGRPEKIILTCLIDRGHRELPIQADFTGKYVPTSLDEKINVKLRELDEVDSVSIEKNEDGV</sequence>
<dbReference type="Gene3D" id="3.40.50.2020">
    <property type="match status" value="1"/>
</dbReference>
<dbReference type="InterPro" id="IPR000836">
    <property type="entry name" value="PRTase_dom"/>
</dbReference>
<evidence type="ECO:0000256" key="4">
    <source>
        <dbReference type="HAMAP-Rule" id="MF_01219"/>
    </source>
</evidence>
<evidence type="ECO:0000256" key="2">
    <source>
        <dbReference type="ARBA" id="ARBA00023015"/>
    </source>
</evidence>
<dbReference type="SUPFAM" id="SSF53271">
    <property type="entry name" value="PRTase-like"/>
    <property type="match status" value="1"/>
</dbReference>
<evidence type="ECO:0000256" key="3">
    <source>
        <dbReference type="ARBA" id="ARBA00023163"/>
    </source>
</evidence>
<evidence type="ECO:0000256" key="1">
    <source>
        <dbReference type="ARBA" id="ARBA00005565"/>
    </source>
</evidence>
<dbReference type="CDD" id="cd06223">
    <property type="entry name" value="PRTases_typeI"/>
    <property type="match status" value="1"/>
</dbReference>
<dbReference type="PANTHER" id="PTHR11608">
    <property type="entry name" value="BIFUNCTIONAL PROTEIN PYRR"/>
    <property type="match status" value="1"/>
</dbReference>
<reference evidence="6 7" key="1">
    <citation type="submission" date="2019-08" db="EMBL/GenBank/DDBJ databases">
        <title>Genomic characterization of a novel candidate phylum (ARYD3) from a high temperature, high salinity tertiary oil reservoir in north central Oklahoma, USA.</title>
        <authorList>
            <person name="Youssef N.H."/>
            <person name="Yadav A."/>
            <person name="Elshahed M.S."/>
        </authorList>
    </citation>
    <scope>NUCLEOTIDE SEQUENCE [LARGE SCALE GENOMIC DNA]</scope>
    <source>
        <strain evidence="6">ARYD1</strain>
    </source>
</reference>
<dbReference type="GO" id="GO:0004845">
    <property type="term" value="F:uracil phosphoribosyltransferase activity"/>
    <property type="evidence" value="ECO:0007669"/>
    <property type="project" value="UniProtKB-UniRule"/>
</dbReference>
<dbReference type="HAMAP" id="MF_01219">
    <property type="entry name" value="PyrR"/>
    <property type="match status" value="1"/>
</dbReference>
<comment type="function">
    <text evidence="4">Regulates the transcription of the pyrimidine nucleotide (pyr) operon in response to exogenous pyrimidines.</text>
</comment>
<keyword evidence="2 4" id="KW-0805">Transcription regulation</keyword>
<dbReference type="EMBL" id="VSIV01000054">
    <property type="protein sequence ID" value="TYB34628.1"/>
    <property type="molecule type" value="Genomic_DNA"/>
</dbReference>
<dbReference type="GO" id="GO:0006355">
    <property type="term" value="P:regulation of DNA-templated transcription"/>
    <property type="evidence" value="ECO:0007669"/>
    <property type="project" value="UniProtKB-UniRule"/>
</dbReference>
<keyword evidence="3 4" id="KW-0804">Transcription</keyword>
<comment type="caution">
    <text evidence="6">The sequence shown here is derived from an EMBL/GenBank/DDBJ whole genome shotgun (WGS) entry which is preliminary data.</text>
</comment>
<comment type="catalytic activity">
    <reaction evidence="4">
        <text>UMP + diphosphate = 5-phospho-alpha-D-ribose 1-diphosphate + uracil</text>
        <dbReference type="Rhea" id="RHEA:13017"/>
        <dbReference type="ChEBI" id="CHEBI:17568"/>
        <dbReference type="ChEBI" id="CHEBI:33019"/>
        <dbReference type="ChEBI" id="CHEBI:57865"/>
        <dbReference type="ChEBI" id="CHEBI:58017"/>
        <dbReference type="EC" id="2.4.2.9"/>
    </reaction>
</comment>